<dbReference type="eggNOG" id="KOG1961">
    <property type="taxonomic scope" value="Eukaryota"/>
</dbReference>
<keyword evidence="6" id="KW-0175">Coiled coil</keyword>
<dbReference type="GO" id="GO:0019905">
    <property type="term" value="F:syntaxin binding"/>
    <property type="evidence" value="ECO:0007669"/>
    <property type="project" value="TreeGrafter"/>
</dbReference>
<evidence type="ECO:0000259" key="9">
    <source>
        <dbReference type="Pfam" id="PF20655"/>
    </source>
</evidence>
<dbReference type="OMA" id="IHVVMVE"/>
<comment type="subcellular location">
    <subcellularLocation>
        <location evidence="1">Golgi apparatus</location>
        <location evidence="1">trans-Golgi network</location>
    </subcellularLocation>
</comment>
<evidence type="ECO:0000256" key="7">
    <source>
        <dbReference type="SAM" id="MobiDB-lite"/>
    </source>
</evidence>
<dbReference type="AlphaFoldDB" id="D2VVI3"/>
<dbReference type="KEGG" id="ngr:NAEGRDRAFT_81383"/>
<comment type="similarity">
    <text evidence="2">Belongs to the VPS52 family.</text>
</comment>
<feature type="coiled-coil region" evidence="6">
    <location>
        <begin position="167"/>
        <end position="208"/>
    </location>
</feature>
<dbReference type="GO" id="GO:0042147">
    <property type="term" value="P:retrograde transport, endosome to Golgi"/>
    <property type="evidence" value="ECO:0007669"/>
    <property type="project" value="TreeGrafter"/>
</dbReference>
<evidence type="ECO:0000256" key="2">
    <source>
        <dbReference type="ARBA" id="ARBA00008180"/>
    </source>
</evidence>
<sequence>MDTTLKYTGQVMNFFGRGGVDNKKRRNLFSGLLFDEDEEQQQQQPTINTRDRRSISNASADSKQHHLDHQQQGLASPTSIRDGTTSIIGESEINFDVNDLDITNDDFEELISDLDGIDLNEFVQDELVQKAIQDGVDLREYSKHIEDDLRKIETQSIDDYLEESERLADLHIQLQQCDNVLEKMENMLQNFQGSLGNISEEIKSLRDQSFTMNIKKRNRETAQQKLSTFVDKIVIPPELTKRVCDDNVTDTYLEHLLTLDEKKDYIDSIQSQVKRPIKACDDVLPILDKLCTKSVSKVRSYLLQQLNELKKPKTNTQFIKQLLLKKKYYFDFVSKYSPQTGEELISIYDDIIGRYYFNSFKTYLVSLLKLEQKVGTRQSLIIEPTQSLLNNITNITVINPLSYTTNMLANTVGLGSKSSESSVKDMNRSVFTLGERLNVLENATDLNSPLVVRVLIEQNKKLYMEEIFRSVHILLINTATSEYIFTLDFFNNEQMFESLFSKSLQLLKDTWIQFISSSFDCIGILLMIRLNYLFSSLMEKRNMKVLDSYFDQVHSILTPKLFELFELNLNSIRESKIDQLISKEKDSHTLAKRFAEFSCSIHLLNKENPTKFKQQVEEQLLTCRDLILKQLILISEKIFTTKQFKKKQVFLINSYDLIVHQFMQSKIEVSDGLHIQKLLVKQVDQYIESELSECYGNMINFIQSTEPKLSLNNLNNNSNNSNNNGNNETIDLNKNFVQNRAKVDCAEMENIAKDFDKNWKQGISHINSNVLQNFSNFNTGKEILQKAFSQLVLYYTRFTKIVSLCYGDNPPFRSSIIATQKILYEFKKYIQDFN</sequence>
<gene>
    <name evidence="10" type="ORF">NAEGRDRAFT_81383</name>
</gene>
<evidence type="ECO:0000259" key="8">
    <source>
        <dbReference type="Pfam" id="PF04129"/>
    </source>
</evidence>
<keyword evidence="11" id="KW-1185">Reference proteome</keyword>
<evidence type="ECO:0000256" key="5">
    <source>
        <dbReference type="ARBA" id="ARBA00023034"/>
    </source>
</evidence>
<protein>
    <submittedName>
        <fullName evidence="10">Vps52/Sac2 family protein</fullName>
    </submittedName>
</protein>
<dbReference type="VEuPathDB" id="AmoebaDB:NAEGRDRAFT_81383"/>
<dbReference type="STRING" id="5762.D2VVI3"/>
<dbReference type="InterPro" id="IPR007258">
    <property type="entry name" value="Vps52"/>
</dbReference>
<dbReference type="GO" id="GO:0000938">
    <property type="term" value="C:GARP complex"/>
    <property type="evidence" value="ECO:0007669"/>
    <property type="project" value="TreeGrafter"/>
</dbReference>
<evidence type="ECO:0000256" key="1">
    <source>
        <dbReference type="ARBA" id="ARBA00004601"/>
    </source>
</evidence>
<keyword evidence="3" id="KW-0813">Transport</keyword>
<dbReference type="Proteomes" id="UP000006671">
    <property type="component" value="Unassembled WGS sequence"/>
</dbReference>
<dbReference type="GO" id="GO:0015031">
    <property type="term" value="P:protein transport"/>
    <property type="evidence" value="ECO:0007669"/>
    <property type="project" value="UniProtKB-KW"/>
</dbReference>
<evidence type="ECO:0000256" key="3">
    <source>
        <dbReference type="ARBA" id="ARBA00022448"/>
    </source>
</evidence>
<accession>D2VVI3</accession>
<dbReference type="OrthoDB" id="19482at2759"/>
<feature type="domain" description="Vps52 C-terminal" evidence="9">
    <location>
        <begin position="412"/>
        <end position="670"/>
    </location>
</feature>
<name>D2VVI3_NAEGR</name>
<dbReference type="GO" id="GO:0006896">
    <property type="term" value="P:Golgi to vacuole transport"/>
    <property type="evidence" value="ECO:0007669"/>
    <property type="project" value="TreeGrafter"/>
</dbReference>
<organism evidence="11">
    <name type="scientific">Naegleria gruberi</name>
    <name type="common">Amoeba</name>
    <dbReference type="NCBI Taxonomy" id="5762"/>
    <lineage>
        <taxon>Eukaryota</taxon>
        <taxon>Discoba</taxon>
        <taxon>Heterolobosea</taxon>
        <taxon>Tetramitia</taxon>
        <taxon>Eutetramitia</taxon>
        <taxon>Vahlkampfiidae</taxon>
        <taxon>Naegleria</taxon>
    </lineage>
</organism>
<dbReference type="InterPro" id="IPR048361">
    <property type="entry name" value="Vps52_C"/>
</dbReference>
<feature type="domain" description="Vps52 coiled-coil" evidence="8">
    <location>
        <begin position="159"/>
        <end position="333"/>
    </location>
</feature>
<proteinExistence type="inferred from homology"/>
<dbReference type="Pfam" id="PF20655">
    <property type="entry name" value="Vps52_C"/>
    <property type="match status" value="1"/>
</dbReference>
<dbReference type="InParanoid" id="D2VVI3"/>
<dbReference type="GeneID" id="8858153"/>
<evidence type="ECO:0000256" key="4">
    <source>
        <dbReference type="ARBA" id="ARBA00022927"/>
    </source>
</evidence>
<dbReference type="Pfam" id="PF04129">
    <property type="entry name" value="Vps52_CC"/>
    <property type="match status" value="1"/>
</dbReference>
<evidence type="ECO:0000313" key="10">
    <source>
        <dbReference type="EMBL" id="EFC39118.1"/>
    </source>
</evidence>
<feature type="region of interest" description="Disordered" evidence="7">
    <location>
        <begin position="33"/>
        <end position="83"/>
    </location>
</feature>
<keyword evidence="4" id="KW-0653">Protein transport</keyword>
<feature type="compositionally biased region" description="Polar residues" evidence="7">
    <location>
        <begin position="70"/>
        <end position="83"/>
    </location>
</feature>
<dbReference type="GO" id="GO:0032456">
    <property type="term" value="P:endocytic recycling"/>
    <property type="evidence" value="ECO:0007669"/>
    <property type="project" value="TreeGrafter"/>
</dbReference>
<dbReference type="PANTHER" id="PTHR14190:SF7">
    <property type="entry name" value="VACUOLAR PROTEIN SORTING-ASSOCIATED PROTEIN 52 HOMOLOG"/>
    <property type="match status" value="1"/>
</dbReference>
<dbReference type="RefSeq" id="XP_002671862.1">
    <property type="nucleotide sequence ID" value="XM_002671816.1"/>
</dbReference>
<evidence type="ECO:0000313" key="11">
    <source>
        <dbReference type="Proteomes" id="UP000006671"/>
    </source>
</evidence>
<evidence type="ECO:0000256" key="6">
    <source>
        <dbReference type="SAM" id="Coils"/>
    </source>
</evidence>
<keyword evidence="5" id="KW-0333">Golgi apparatus</keyword>
<dbReference type="EMBL" id="GG738902">
    <property type="protein sequence ID" value="EFC39118.1"/>
    <property type="molecule type" value="Genomic_DNA"/>
</dbReference>
<dbReference type="FunCoup" id="D2VVI3">
    <property type="interactions" value="413"/>
</dbReference>
<dbReference type="GO" id="GO:0005829">
    <property type="term" value="C:cytosol"/>
    <property type="evidence" value="ECO:0007669"/>
    <property type="project" value="GOC"/>
</dbReference>
<reference evidence="10 11" key="1">
    <citation type="journal article" date="2010" name="Cell">
        <title>The genome of Naegleria gruberi illuminates early eukaryotic versatility.</title>
        <authorList>
            <person name="Fritz-Laylin L.K."/>
            <person name="Prochnik S.E."/>
            <person name="Ginger M.L."/>
            <person name="Dacks J.B."/>
            <person name="Carpenter M.L."/>
            <person name="Field M.C."/>
            <person name="Kuo A."/>
            <person name="Paredez A."/>
            <person name="Chapman J."/>
            <person name="Pham J."/>
            <person name="Shu S."/>
            <person name="Neupane R."/>
            <person name="Cipriano M."/>
            <person name="Mancuso J."/>
            <person name="Tu H."/>
            <person name="Salamov A."/>
            <person name="Lindquist E."/>
            <person name="Shapiro H."/>
            <person name="Lucas S."/>
            <person name="Grigoriev I.V."/>
            <person name="Cande W.Z."/>
            <person name="Fulton C."/>
            <person name="Rokhsar D.S."/>
            <person name="Dawson S.C."/>
        </authorList>
    </citation>
    <scope>NUCLEOTIDE SEQUENCE [LARGE SCALE GENOMIC DNA]</scope>
    <source>
        <strain evidence="10 11">NEG-M</strain>
    </source>
</reference>
<dbReference type="PANTHER" id="PTHR14190">
    <property type="entry name" value="SUPPRESSOR OF ACTIN MUTATIONS 2/VACUOLAR PROTEIN SORTING 52"/>
    <property type="match status" value="1"/>
</dbReference>
<dbReference type="InterPro" id="IPR048319">
    <property type="entry name" value="Vps52_CC"/>
</dbReference>